<name>A0AAC9GI28_9FLAO</name>
<dbReference type="SUPFAM" id="SSF56281">
    <property type="entry name" value="Metallo-hydrolase/oxidoreductase"/>
    <property type="match status" value="1"/>
</dbReference>
<reference evidence="1 2" key="1">
    <citation type="submission" date="2016-08" db="EMBL/GenBank/DDBJ databases">
        <title>Complete genome sequence of Flavobacterium johnsoniae strain GSE09, a volatile-producing biocontrol agent isolated from cucumber (Cucumis sativus).</title>
        <authorList>
            <person name="Jeong J.-J."/>
            <person name="Oh J.Y."/>
            <person name="Jim Y.J."/>
            <person name="Sang M.K."/>
            <person name="Kim K.D."/>
        </authorList>
    </citation>
    <scope>NUCLEOTIDE SEQUENCE [LARGE SCALE GENOMIC DNA]</scope>
    <source>
        <strain evidence="1 2">GSE09</strain>
    </source>
</reference>
<dbReference type="RefSeq" id="WP_066032500.1">
    <property type="nucleotide sequence ID" value="NZ_CP016907.1"/>
</dbReference>
<accession>A0AAC9GI28</accession>
<evidence type="ECO:0000313" key="2">
    <source>
        <dbReference type="Proteomes" id="UP000093276"/>
    </source>
</evidence>
<dbReference type="Proteomes" id="UP000093276">
    <property type="component" value="Chromosome"/>
</dbReference>
<gene>
    <name evidence="1" type="ORF">BB050_00542</name>
</gene>
<dbReference type="InterPro" id="IPR052159">
    <property type="entry name" value="Competence_DNA_uptake"/>
</dbReference>
<protein>
    <recommendedName>
        <fullName evidence="3">Metal-dependent hydrolase, beta-lactamase superfamily II</fullName>
    </recommendedName>
</protein>
<sequence>MDQKIINNKYGFATFPSVKIMDYVTDKKGKTTFKWVKHLLFGDWIGLLTGPDGLPVYKEHNNKQYVKVRGRNQSGWIRPEEIQPNRILEVNFVDVGQGDGCHVVTPEDQHYIIDAGASDNMFRFLKWRFNLNKPGKFPPPMDVIISHSDEDHYAGFTKIFTHEKEGRKTFTIKKVYHNCIIEKSGEDPSSLGTLISHQGKDYITDLCEYNSDFQNRVSSPTGQGNYIKMLLKTTADKIGLRAGLPALGSQNTVMEILGPVAENIQGKRALQVFKDNKGKTKNGHSIILKLKIGKVKLLLGGDLNEPAEDHLMKHYTGADIPALRAALKSATATQRQNAENALRAAILQARTVFQTDIAKSCHHGSSDFTSEFMDALNPIATIISSGDEEPHCHPRPDTLGTIGKYSRGLRSLIFSTELSRSTPEFLQRTQNKTSSAIPIDKERLVTVYGMINVRTDGEKIIIAQKLEAPSNRGSWDIQEILWNQALNDFEYQF</sequence>
<dbReference type="GeneID" id="32306434"/>
<evidence type="ECO:0000313" key="1">
    <source>
        <dbReference type="EMBL" id="AOC93696.1"/>
    </source>
</evidence>
<organism evidence="1 2">
    <name type="scientific">Flavobacterium anhuiense</name>
    <dbReference type="NCBI Taxonomy" id="459526"/>
    <lineage>
        <taxon>Bacteria</taxon>
        <taxon>Pseudomonadati</taxon>
        <taxon>Bacteroidota</taxon>
        <taxon>Flavobacteriia</taxon>
        <taxon>Flavobacteriales</taxon>
        <taxon>Flavobacteriaceae</taxon>
        <taxon>Flavobacterium</taxon>
    </lineage>
</organism>
<dbReference type="KEGG" id="fjg:BB050_00542"/>
<dbReference type="InterPro" id="IPR036866">
    <property type="entry name" value="RibonucZ/Hydroxyglut_hydro"/>
</dbReference>
<dbReference type="PANTHER" id="PTHR30619">
    <property type="entry name" value="DNA INTERNALIZATION/COMPETENCE PROTEIN COMEC/REC2"/>
    <property type="match status" value="1"/>
</dbReference>
<evidence type="ECO:0008006" key="3">
    <source>
        <dbReference type="Google" id="ProtNLM"/>
    </source>
</evidence>
<dbReference type="Gene3D" id="3.60.15.10">
    <property type="entry name" value="Ribonuclease Z/Hydroxyacylglutathione hydrolase-like"/>
    <property type="match status" value="1"/>
</dbReference>
<proteinExistence type="predicted"/>
<dbReference type="AlphaFoldDB" id="A0AAC9GI28"/>
<dbReference type="PANTHER" id="PTHR30619:SF1">
    <property type="entry name" value="RECOMBINATION PROTEIN 2"/>
    <property type="match status" value="1"/>
</dbReference>
<dbReference type="EMBL" id="CP016907">
    <property type="protein sequence ID" value="AOC93696.1"/>
    <property type="molecule type" value="Genomic_DNA"/>
</dbReference>